<evidence type="ECO:0000313" key="8">
    <source>
        <dbReference type="Proteomes" id="UP000029093"/>
    </source>
</evidence>
<evidence type="ECO:0000256" key="2">
    <source>
        <dbReference type="ARBA" id="ARBA00022692"/>
    </source>
</evidence>
<dbReference type="GO" id="GO:0005886">
    <property type="term" value="C:plasma membrane"/>
    <property type="evidence" value="ECO:0007669"/>
    <property type="project" value="UniProtKB-SubCell"/>
</dbReference>
<feature type="transmembrane region" description="Helical" evidence="5">
    <location>
        <begin position="376"/>
        <end position="399"/>
    </location>
</feature>
<dbReference type="PANTHER" id="PTHR23531:SF1">
    <property type="entry name" value="QUINOLENE RESISTANCE PROTEIN NORA"/>
    <property type="match status" value="1"/>
</dbReference>
<proteinExistence type="predicted"/>
<dbReference type="Gene3D" id="1.20.1250.20">
    <property type="entry name" value="MFS general substrate transporter like domains"/>
    <property type="match status" value="1"/>
</dbReference>
<keyword evidence="3 5" id="KW-1133">Transmembrane helix</keyword>
<feature type="transmembrane region" description="Helical" evidence="5">
    <location>
        <begin position="286"/>
        <end position="309"/>
    </location>
</feature>
<feature type="domain" description="Major facilitator superfamily (MFS) profile" evidence="6">
    <location>
        <begin position="46"/>
        <end position="428"/>
    </location>
</feature>
<dbReference type="EMBL" id="JGYQ01000016">
    <property type="protein sequence ID" value="KFI46380.1"/>
    <property type="molecule type" value="Genomic_DNA"/>
</dbReference>
<feature type="transmembrane region" description="Helical" evidence="5">
    <location>
        <begin position="79"/>
        <end position="99"/>
    </location>
</feature>
<name>A0A086ZIN0_9BIFI</name>
<gene>
    <name evidence="7" type="ORF">BBOU_1471</name>
</gene>
<feature type="transmembrane region" description="Helical" evidence="5">
    <location>
        <begin position="171"/>
        <end position="193"/>
    </location>
</feature>
<comment type="subcellular location">
    <subcellularLocation>
        <location evidence="1">Cell membrane</location>
        <topology evidence="1">Multi-pass membrane protein</topology>
    </subcellularLocation>
</comment>
<feature type="transmembrane region" description="Helical" evidence="5">
    <location>
        <begin position="405"/>
        <end position="425"/>
    </location>
</feature>
<dbReference type="SUPFAM" id="SSF103473">
    <property type="entry name" value="MFS general substrate transporter"/>
    <property type="match status" value="1"/>
</dbReference>
<evidence type="ECO:0000313" key="7">
    <source>
        <dbReference type="EMBL" id="KFI46380.1"/>
    </source>
</evidence>
<dbReference type="PROSITE" id="PS50850">
    <property type="entry name" value="MFS"/>
    <property type="match status" value="1"/>
</dbReference>
<evidence type="ECO:0000256" key="5">
    <source>
        <dbReference type="SAM" id="Phobius"/>
    </source>
</evidence>
<feature type="transmembrane region" description="Helical" evidence="5">
    <location>
        <begin position="111"/>
        <end position="130"/>
    </location>
</feature>
<keyword evidence="8" id="KW-1185">Reference proteome</keyword>
<dbReference type="Pfam" id="PF07690">
    <property type="entry name" value="MFS_1"/>
    <property type="match status" value="1"/>
</dbReference>
<evidence type="ECO:0000259" key="6">
    <source>
        <dbReference type="PROSITE" id="PS50850"/>
    </source>
</evidence>
<evidence type="ECO:0000256" key="1">
    <source>
        <dbReference type="ARBA" id="ARBA00004651"/>
    </source>
</evidence>
<evidence type="ECO:0000256" key="4">
    <source>
        <dbReference type="ARBA" id="ARBA00023136"/>
    </source>
</evidence>
<feature type="transmembrane region" description="Helical" evidence="5">
    <location>
        <begin position="315"/>
        <end position="348"/>
    </location>
</feature>
<evidence type="ECO:0000256" key="3">
    <source>
        <dbReference type="ARBA" id="ARBA00022989"/>
    </source>
</evidence>
<reference evidence="7 8" key="1">
    <citation type="submission" date="2014-03" db="EMBL/GenBank/DDBJ databases">
        <title>Genomics of Bifidobacteria.</title>
        <authorList>
            <person name="Ventura M."/>
            <person name="Milani C."/>
            <person name="Lugli G.A."/>
        </authorList>
    </citation>
    <scope>NUCLEOTIDE SEQUENCE [LARGE SCALE GENOMIC DNA]</scope>
    <source>
        <strain evidence="7 8">LMG 10736</strain>
    </source>
</reference>
<dbReference type="InterPro" id="IPR052714">
    <property type="entry name" value="MFS_Exporter"/>
</dbReference>
<dbReference type="Proteomes" id="UP000029093">
    <property type="component" value="Unassembled WGS sequence"/>
</dbReference>
<dbReference type="InterPro" id="IPR036259">
    <property type="entry name" value="MFS_trans_sf"/>
</dbReference>
<dbReference type="InterPro" id="IPR020846">
    <property type="entry name" value="MFS_dom"/>
</dbReference>
<sequence>MTIRSVARTASGNIAEELAQQGRRTAVVPRTGSGQDVGEQRIWSKDFILVMVITTFASTAITTQMGTLPLYVASLGGSTAVSGAIVGVLGISALIFRFPTGVLLDTYGRRALLIIGLAILLIDFSLLNVFRTLLMLFCLRLLQGIGNGIQTTSTSTLAADLIPPGRLQTGLGYFSLAQVVPSAIGPLIGLSVVEHFGYRMLFAVGVVLTAAALALSLLLTDRGVPGRNATATPERGERTRSGDSLALLMRPSILLPSAVMFVVFCAAAGVTAFVAQFAVEAGIADVGVYFVVASASTVIVRLFVSPLLIRFRQPAVVLASLTMVCATFFLVANAPNLGVLLLAAALYGAGQANLQPMMNTLVLDGIEPGQRGRVTAFFSASADVAYGGGALLWGIVAGWCGFRSMYVICGVCALLGFVFYLWLLIGRSHERSGGRSSERRSSGVQPAE</sequence>
<dbReference type="InterPro" id="IPR011701">
    <property type="entry name" value="MFS"/>
</dbReference>
<comment type="caution">
    <text evidence="7">The sequence shown here is derived from an EMBL/GenBank/DDBJ whole genome shotgun (WGS) entry which is preliminary data.</text>
</comment>
<organism evidence="7 8">
    <name type="scientific">Bifidobacterium boum</name>
    <dbReference type="NCBI Taxonomy" id="78343"/>
    <lineage>
        <taxon>Bacteria</taxon>
        <taxon>Bacillati</taxon>
        <taxon>Actinomycetota</taxon>
        <taxon>Actinomycetes</taxon>
        <taxon>Bifidobacteriales</taxon>
        <taxon>Bifidobacteriaceae</taxon>
        <taxon>Bifidobacterium</taxon>
    </lineage>
</organism>
<dbReference type="AlphaFoldDB" id="A0A086ZIN0"/>
<feature type="transmembrane region" description="Helical" evidence="5">
    <location>
        <begin position="47"/>
        <end position="73"/>
    </location>
</feature>
<keyword evidence="2 5" id="KW-0812">Transmembrane</keyword>
<keyword evidence="4 5" id="KW-0472">Membrane</keyword>
<feature type="transmembrane region" description="Helical" evidence="5">
    <location>
        <begin position="200"/>
        <end position="219"/>
    </location>
</feature>
<protein>
    <submittedName>
        <fullName evidence="7">Major facilitator superfamily permease</fullName>
    </submittedName>
</protein>
<feature type="transmembrane region" description="Helical" evidence="5">
    <location>
        <begin position="253"/>
        <end position="274"/>
    </location>
</feature>
<accession>A0A086ZIN0</accession>
<dbReference type="PANTHER" id="PTHR23531">
    <property type="entry name" value="QUINOLENE RESISTANCE PROTEIN NORA"/>
    <property type="match status" value="1"/>
</dbReference>
<dbReference type="GO" id="GO:0022857">
    <property type="term" value="F:transmembrane transporter activity"/>
    <property type="evidence" value="ECO:0007669"/>
    <property type="project" value="InterPro"/>
</dbReference>